<dbReference type="AlphaFoldDB" id="A0A1B5KRA2"/>
<sequence length="684" mass="74449">MASQVLVYLAAGRCAGRYIQHPEALAELAVDPLTDDPESPWNAVRQDEIVRSEIQQDVQRLPDEANYHEQRVQGMILDVLFVYCKINPDRGGYRQGMHELLAPLVYVLEQDSVDSGSLGDASGLDQTMLGVLDASLVEHDAFILFSRLMEPAQSFYQVSGATAPSQLGTPTGISQEQRSAIVDRSKYIHEYCLQKVDPELATHLSNIEILPQIFLIRWIRLLFSREFPLNQLLVLWDTIFAVDPSLKLIDLVCVSMLVRVRWQSPEQPHGPHTFIEDAVYLRDHLDQAGGSSLILKYSGKMPEVPNNTKPGPAKGIGHESKPSRPGGIGARLALASPPRIVQQQAGMENFLHGAAKGAISVLERSEKLGINQAVRDAVGEIRRNVQSFNEARQAQRFTRIIMPNDEEASKSVIAMEQRNKQLASLLNDTVSNLKAVMMSNLDDKAKSLELIEMAAAKIQFVQTHLEGSTMGVPASSSQETSATLPSPESMTKAAKNAADGKGLVSTDMAANKKPSTSTQPEGAPADIAKASAKDDKVAGSSRDVAKAIDTGRGAEQADQPGAKTEIQAYPPRGLDDPKEGDSAQKRPVPVPTRSTLAQSSFSWMLEPDESTSSRASSGPGAKSPPTQHKKRSSNNMSRQRNAFLFGEETAAEEGSATLKSDDIFGMEPISKPKVTLQKAVFDDK</sequence>
<dbReference type="Gene3D" id="1.10.8.270">
    <property type="entry name" value="putative rabgap domain of human tbc1 domain family member 14 like domains"/>
    <property type="match status" value="1"/>
</dbReference>
<keyword evidence="1" id="KW-0343">GTPase activation</keyword>
<feature type="region of interest" description="Disordered" evidence="2">
    <location>
        <begin position="469"/>
        <end position="655"/>
    </location>
</feature>
<protein>
    <recommendedName>
        <fullName evidence="3">Rab-GAP TBC domain-containing protein</fullName>
    </recommendedName>
</protein>
<evidence type="ECO:0000259" key="3">
    <source>
        <dbReference type="PROSITE" id="PS50086"/>
    </source>
</evidence>
<reference evidence="5" key="1">
    <citation type="journal article" date="2016" name="Genome Announc.">
        <title>Genome sequence of Ustilaginoidea virens IPU010, a rice pathogenic fungus causing false smut.</title>
        <authorList>
            <person name="Kumagai T."/>
            <person name="Ishii T."/>
            <person name="Terai G."/>
            <person name="Umemura M."/>
            <person name="Machida M."/>
            <person name="Asai K."/>
        </authorList>
    </citation>
    <scope>NUCLEOTIDE SEQUENCE [LARGE SCALE GENOMIC DNA]</scope>
    <source>
        <strain evidence="5">IPU010</strain>
    </source>
</reference>
<dbReference type="Proteomes" id="UP000054053">
    <property type="component" value="Unassembled WGS sequence"/>
</dbReference>
<proteinExistence type="predicted"/>
<dbReference type="FunFam" id="1.10.8.270:FF:000031">
    <property type="entry name" value="TBC1 domain family member 5"/>
    <property type="match status" value="1"/>
</dbReference>
<name>A0A1B5KRA2_USTVR</name>
<dbReference type="PANTHER" id="PTHR22957">
    <property type="entry name" value="TBC1 DOMAIN FAMILY MEMBER GTPASE-ACTIVATING PROTEIN"/>
    <property type="match status" value="1"/>
</dbReference>
<feature type="domain" description="Rab-GAP TBC" evidence="3">
    <location>
        <begin position="1"/>
        <end position="243"/>
    </location>
</feature>
<dbReference type="PANTHER" id="PTHR22957:SF337">
    <property type="entry name" value="TBC1 DOMAIN FAMILY MEMBER 5"/>
    <property type="match status" value="1"/>
</dbReference>
<dbReference type="Pfam" id="PF00566">
    <property type="entry name" value="RabGAP-TBC"/>
    <property type="match status" value="1"/>
</dbReference>
<feature type="compositionally biased region" description="Low complexity" evidence="2">
    <location>
        <begin position="646"/>
        <end position="655"/>
    </location>
</feature>
<evidence type="ECO:0000313" key="5">
    <source>
        <dbReference type="Proteomes" id="UP000054053"/>
    </source>
</evidence>
<dbReference type="Gene3D" id="1.10.472.80">
    <property type="entry name" value="Ypt/Rab-GAP domain of gyp1p, domain 3"/>
    <property type="match status" value="1"/>
</dbReference>
<feature type="compositionally biased region" description="Basic and acidic residues" evidence="2">
    <location>
        <begin position="573"/>
        <end position="584"/>
    </location>
</feature>
<evidence type="ECO:0000313" key="4">
    <source>
        <dbReference type="EMBL" id="GAO13263.1"/>
    </source>
</evidence>
<dbReference type="EMBL" id="BBTG02000010">
    <property type="protein sequence ID" value="GAO13263.1"/>
    <property type="molecule type" value="Genomic_DNA"/>
</dbReference>
<dbReference type="SUPFAM" id="SSF47923">
    <property type="entry name" value="Ypt/Rab-GAP domain of gyp1p"/>
    <property type="match status" value="2"/>
</dbReference>
<organism evidence="4 5">
    <name type="scientific">Ustilaginoidea virens</name>
    <name type="common">Rice false smut fungus</name>
    <name type="synonym">Villosiclava virens</name>
    <dbReference type="NCBI Taxonomy" id="1159556"/>
    <lineage>
        <taxon>Eukaryota</taxon>
        <taxon>Fungi</taxon>
        <taxon>Dikarya</taxon>
        <taxon>Ascomycota</taxon>
        <taxon>Pezizomycotina</taxon>
        <taxon>Sordariomycetes</taxon>
        <taxon>Hypocreomycetidae</taxon>
        <taxon>Hypocreales</taxon>
        <taxon>Clavicipitaceae</taxon>
        <taxon>Ustilaginoidea</taxon>
    </lineage>
</organism>
<dbReference type="SMART" id="SM00164">
    <property type="entry name" value="TBC"/>
    <property type="match status" value="1"/>
</dbReference>
<dbReference type="GO" id="GO:0005096">
    <property type="term" value="F:GTPase activator activity"/>
    <property type="evidence" value="ECO:0007669"/>
    <property type="project" value="UniProtKB-KW"/>
</dbReference>
<feature type="region of interest" description="Disordered" evidence="2">
    <location>
        <begin position="304"/>
        <end position="325"/>
    </location>
</feature>
<comment type="caution">
    <text evidence="4">The sequence shown here is derived from an EMBL/GenBank/DDBJ whole genome shotgun (WGS) entry which is preliminary data.</text>
</comment>
<feature type="compositionally biased region" description="Polar residues" evidence="2">
    <location>
        <begin position="474"/>
        <end position="489"/>
    </location>
</feature>
<dbReference type="PROSITE" id="PS50086">
    <property type="entry name" value="TBC_RABGAP"/>
    <property type="match status" value="1"/>
</dbReference>
<evidence type="ECO:0000256" key="1">
    <source>
        <dbReference type="ARBA" id="ARBA00022468"/>
    </source>
</evidence>
<feature type="compositionally biased region" description="Polar residues" evidence="2">
    <location>
        <begin position="592"/>
        <end position="602"/>
    </location>
</feature>
<evidence type="ECO:0000256" key="2">
    <source>
        <dbReference type="SAM" id="MobiDB-lite"/>
    </source>
</evidence>
<accession>A0A1B5KRA2</accession>
<dbReference type="InterPro" id="IPR000195">
    <property type="entry name" value="Rab-GAP-TBC_dom"/>
</dbReference>
<gene>
    <name evidence="4" type="ORF">UVI_02026090</name>
</gene>
<dbReference type="InterPro" id="IPR035969">
    <property type="entry name" value="Rab-GAP_TBC_sf"/>
</dbReference>